<name>A0ABW8K0J9_9GAMM</name>
<evidence type="ECO:0000256" key="1">
    <source>
        <dbReference type="SAM" id="MobiDB-lite"/>
    </source>
</evidence>
<dbReference type="Gene3D" id="2.40.350.10">
    <property type="entry name" value="SO1590-like"/>
    <property type="match status" value="1"/>
</dbReference>
<organism evidence="2 3">
    <name type="scientific">Dyella koreensis</name>
    <dbReference type="NCBI Taxonomy" id="311235"/>
    <lineage>
        <taxon>Bacteria</taxon>
        <taxon>Pseudomonadati</taxon>
        <taxon>Pseudomonadota</taxon>
        <taxon>Gammaproteobacteria</taxon>
        <taxon>Lysobacterales</taxon>
        <taxon>Rhodanobacteraceae</taxon>
        <taxon>Dyella</taxon>
    </lineage>
</organism>
<accession>A0ABW8K0J9</accession>
<dbReference type="Proteomes" id="UP001620408">
    <property type="component" value="Unassembled WGS sequence"/>
</dbReference>
<sequence>MHASGDFDVKMTPQPATPGLEATSIGRQTIDKHFHGDLDGSSQGEMVATMTETQGSGAYVALERVTGTLHGKRGSFTFVHSATMHRGVPDWSVQVVPDSGTGELVGLSGAMVIHIDDKGKHTYTFDYAL</sequence>
<dbReference type="InterPro" id="IPR021607">
    <property type="entry name" value="DUF3224"/>
</dbReference>
<evidence type="ECO:0000313" key="2">
    <source>
        <dbReference type="EMBL" id="MFK2916070.1"/>
    </source>
</evidence>
<feature type="region of interest" description="Disordered" evidence="1">
    <location>
        <begin position="1"/>
        <end position="20"/>
    </location>
</feature>
<gene>
    <name evidence="2" type="ORF">ISS97_02240</name>
</gene>
<comment type="caution">
    <text evidence="2">The sequence shown here is derived from an EMBL/GenBank/DDBJ whole genome shotgun (WGS) entry which is preliminary data.</text>
</comment>
<keyword evidence="3" id="KW-1185">Reference proteome</keyword>
<dbReference type="SUPFAM" id="SSF159238">
    <property type="entry name" value="SO1590-like"/>
    <property type="match status" value="1"/>
</dbReference>
<protein>
    <submittedName>
        <fullName evidence="2">DUF3224 domain-containing protein</fullName>
    </submittedName>
</protein>
<evidence type="ECO:0000313" key="3">
    <source>
        <dbReference type="Proteomes" id="UP001620408"/>
    </source>
</evidence>
<reference evidence="2 3" key="1">
    <citation type="submission" date="2020-10" db="EMBL/GenBank/DDBJ databases">
        <title>Phylogeny of dyella-like bacteria.</title>
        <authorList>
            <person name="Fu J."/>
        </authorList>
    </citation>
    <scope>NUCLEOTIDE SEQUENCE [LARGE SCALE GENOMIC DNA]</scope>
    <source>
        <strain evidence="2 3">BB4</strain>
    </source>
</reference>
<dbReference type="EMBL" id="JADIKD010000006">
    <property type="protein sequence ID" value="MFK2916070.1"/>
    <property type="molecule type" value="Genomic_DNA"/>
</dbReference>
<proteinExistence type="predicted"/>
<dbReference type="InterPro" id="IPR023159">
    <property type="entry name" value="SO1590-like_sf"/>
</dbReference>
<dbReference type="Pfam" id="PF11528">
    <property type="entry name" value="DUF3224"/>
    <property type="match status" value="1"/>
</dbReference>